<feature type="domain" description="Fe-S hydro-lyase tartrate dehydratase beta-type catalytic" evidence="14">
    <location>
        <begin position="371"/>
        <end position="577"/>
    </location>
</feature>
<evidence type="ECO:0000256" key="12">
    <source>
        <dbReference type="ARBA" id="ARBA00051302"/>
    </source>
</evidence>
<dbReference type="FunFam" id="3.20.130.10:FF:000001">
    <property type="entry name" value="Fumarate hydratase class I"/>
    <property type="match status" value="1"/>
</dbReference>
<dbReference type="Pfam" id="PF05681">
    <property type="entry name" value="Fumerase"/>
    <property type="match status" value="1"/>
</dbReference>
<dbReference type="InterPro" id="IPR004647">
    <property type="entry name" value="Fe-S_hydro-lyase_TtdB-typ_cat"/>
</dbReference>
<dbReference type="GO" id="GO:0006106">
    <property type="term" value="P:fumarate metabolic process"/>
    <property type="evidence" value="ECO:0007669"/>
    <property type="project" value="UniProtKB-ARBA"/>
</dbReference>
<evidence type="ECO:0000313" key="16">
    <source>
        <dbReference type="Proteomes" id="UP001152320"/>
    </source>
</evidence>
<dbReference type="Gene3D" id="3.20.130.10">
    <property type="entry name" value="Fe-S hydro-lyase, tartrate dehydratase beta-type, catalytic domain"/>
    <property type="match status" value="1"/>
</dbReference>
<dbReference type="PROSITE" id="PS00163">
    <property type="entry name" value="FUMARATE_LYASES"/>
    <property type="match status" value="1"/>
</dbReference>
<keyword evidence="10" id="KW-0411">Iron-sulfur</keyword>
<evidence type="ECO:0000256" key="9">
    <source>
        <dbReference type="ARBA" id="ARBA00023004"/>
    </source>
</evidence>
<dbReference type="OrthoDB" id="411469at2759"/>
<keyword evidence="7" id="KW-0816">Tricarboxylic acid cycle</keyword>
<evidence type="ECO:0000256" key="8">
    <source>
        <dbReference type="ARBA" id="ARBA00022723"/>
    </source>
</evidence>
<evidence type="ECO:0000313" key="15">
    <source>
        <dbReference type="EMBL" id="KAJ8021737.1"/>
    </source>
</evidence>
<dbReference type="PANTHER" id="PTHR30389">
    <property type="entry name" value="FUMARATE HYDRATASE-RELATED"/>
    <property type="match status" value="1"/>
</dbReference>
<dbReference type="GO" id="GO:0004333">
    <property type="term" value="F:fumarate hydratase activity"/>
    <property type="evidence" value="ECO:0007669"/>
    <property type="project" value="UniProtKB-EC"/>
</dbReference>
<keyword evidence="6" id="KW-0004">4Fe-4S</keyword>
<keyword evidence="11" id="KW-0456">Lyase</keyword>
<dbReference type="InterPro" id="IPR020557">
    <property type="entry name" value="Fumarate_lyase_CS"/>
</dbReference>
<comment type="similarity">
    <text evidence="3">Belongs to the class-I fumarase family.</text>
</comment>
<evidence type="ECO:0000256" key="7">
    <source>
        <dbReference type="ARBA" id="ARBA00022532"/>
    </source>
</evidence>
<evidence type="ECO:0000259" key="14">
    <source>
        <dbReference type="Pfam" id="PF05683"/>
    </source>
</evidence>
<evidence type="ECO:0000256" key="10">
    <source>
        <dbReference type="ARBA" id="ARBA00023014"/>
    </source>
</evidence>
<comment type="catalytic activity">
    <reaction evidence="12">
        <text>(S)-malate = fumarate + H2O</text>
        <dbReference type="Rhea" id="RHEA:12460"/>
        <dbReference type="ChEBI" id="CHEBI:15377"/>
        <dbReference type="ChEBI" id="CHEBI:15589"/>
        <dbReference type="ChEBI" id="CHEBI:29806"/>
        <dbReference type="EC" id="4.2.1.2"/>
    </reaction>
    <physiologicalReaction direction="left-to-right" evidence="12">
        <dbReference type="Rhea" id="RHEA:12461"/>
    </physiologicalReaction>
    <physiologicalReaction direction="right-to-left" evidence="12">
        <dbReference type="Rhea" id="RHEA:12462"/>
    </physiologicalReaction>
</comment>
<evidence type="ECO:0000256" key="11">
    <source>
        <dbReference type="ARBA" id="ARBA00023239"/>
    </source>
</evidence>
<dbReference type="GO" id="GO:0006099">
    <property type="term" value="P:tricarboxylic acid cycle"/>
    <property type="evidence" value="ECO:0007669"/>
    <property type="project" value="UniProtKB-KW"/>
</dbReference>
<dbReference type="Proteomes" id="UP001152320">
    <property type="component" value="Chromosome 21"/>
</dbReference>
<evidence type="ECO:0000256" key="5">
    <source>
        <dbReference type="ARBA" id="ARBA00012921"/>
    </source>
</evidence>
<keyword evidence="9" id="KW-0408">Iron</keyword>
<feature type="domain" description="Fe-S hydro-lyase tartrate dehydratase alpha-type catalytic" evidence="13">
    <location>
        <begin position="90"/>
        <end position="364"/>
    </location>
</feature>
<dbReference type="SUPFAM" id="SSF117457">
    <property type="entry name" value="FumA C-terminal domain-like"/>
    <property type="match status" value="1"/>
</dbReference>
<comment type="pathway">
    <text evidence="2">Carbohydrate metabolism; tricarboxylic acid cycle; (S)-malate from fumarate: step 1/1.</text>
</comment>
<comment type="cofactor">
    <cofactor evidence="1">
        <name>[4Fe-4S] cluster</name>
        <dbReference type="ChEBI" id="CHEBI:49883"/>
    </cofactor>
</comment>
<evidence type="ECO:0000256" key="6">
    <source>
        <dbReference type="ARBA" id="ARBA00022485"/>
    </source>
</evidence>
<dbReference type="EMBL" id="JAIZAY010000021">
    <property type="protein sequence ID" value="KAJ8021737.1"/>
    <property type="molecule type" value="Genomic_DNA"/>
</dbReference>
<dbReference type="Pfam" id="PF05683">
    <property type="entry name" value="Fumerase_C"/>
    <property type="match status" value="1"/>
</dbReference>
<evidence type="ECO:0000256" key="4">
    <source>
        <dbReference type="ARBA" id="ARBA00011738"/>
    </source>
</evidence>
<dbReference type="InterPro" id="IPR036660">
    <property type="entry name" value="Fe-S_hydroAse_TtdB_cat_sf"/>
</dbReference>
<organism evidence="15 16">
    <name type="scientific">Holothuria leucospilota</name>
    <name type="common">Black long sea cucumber</name>
    <name type="synonym">Mertensiothuria leucospilota</name>
    <dbReference type="NCBI Taxonomy" id="206669"/>
    <lineage>
        <taxon>Eukaryota</taxon>
        <taxon>Metazoa</taxon>
        <taxon>Echinodermata</taxon>
        <taxon>Eleutherozoa</taxon>
        <taxon>Echinozoa</taxon>
        <taxon>Holothuroidea</taxon>
        <taxon>Aspidochirotacea</taxon>
        <taxon>Aspidochirotida</taxon>
        <taxon>Holothuriidae</taxon>
        <taxon>Holothuria</taxon>
    </lineage>
</organism>
<keyword evidence="8" id="KW-0479">Metal-binding</keyword>
<dbReference type="GO" id="GO:0046872">
    <property type="term" value="F:metal ion binding"/>
    <property type="evidence" value="ECO:0007669"/>
    <property type="project" value="UniProtKB-KW"/>
</dbReference>
<dbReference type="EC" id="4.2.1.2" evidence="5"/>
<evidence type="ECO:0000256" key="2">
    <source>
        <dbReference type="ARBA" id="ARBA00004859"/>
    </source>
</evidence>
<evidence type="ECO:0000256" key="1">
    <source>
        <dbReference type="ARBA" id="ARBA00001966"/>
    </source>
</evidence>
<dbReference type="PANTHER" id="PTHR30389:SF0">
    <property type="entry name" value="FUMARATE HYDRATASE CLASS I, AEROBIC"/>
    <property type="match status" value="1"/>
</dbReference>
<comment type="caution">
    <text evidence="15">The sequence shown here is derived from an EMBL/GenBank/DDBJ whole genome shotgun (WGS) entry which is preliminary data.</text>
</comment>
<dbReference type="PIRSF" id="PIRSF001394">
    <property type="entry name" value="Fe_dep_fumar_hy"/>
    <property type="match status" value="1"/>
</dbReference>
<dbReference type="InterPro" id="IPR051208">
    <property type="entry name" value="Class-I_Fumarase/Tartrate_DH"/>
</dbReference>
<sequence length="580" mass="64177">MLTSGFRWLGQFSERLSWQLTQVATRQSLRLKATKTAAAANKPFIYEDLFQKEHDLQTPYKKLTGDYVSTIEVQGRKILKVEPEALTLLTSQAMVDIAHLLRPKHLQQLSNILKDQESSDNDRFVALELLKNANIAAGMVLPGCQDTGTAIIIGKRGQNVWTDEKDEEHLSRGVYKTYTETNLRYSQVAPLDMYTETNTGTNLPAQIELYATPGNQYDFLFLAKGGGSANKTFLYQQTKALLNPEKLMKFIDEKIKTLGTAACPPYHLAVVIGGLSAELTLKTVKLASTKYLDSLPTSGNNFGRAFRDIELEEKIHELSRNTGIGAQFGGKYFCHDVRVVRMPRHGASCPVGIGVSCSADRQALGKITEEGVFLEQLETNPIKYLPEVKEDQLSGEVVKVDLQQPMSEILRTLSQYPIRTRVSLTGTLVVARDIAHAKLLERLNSEGTLPQYIKDHPVYYAGPAKTPEGYASGSFGPTTAGRMDSYVDSFQAVGGSMVMLAKGNRSKQVTAACKKHGGFYLGSIGGPAAILAQNCIKKVEVLEYPELGMEAVWKVEVEDFPAFIVVDDKGNDFFKKWQVE</sequence>
<reference evidence="15" key="1">
    <citation type="submission" date="2021-10" db="EMBL/GenBank/DDBJ databases">
        <title>Tropical sea cucumber genome reveals ecological adaptation and Cuvierian tubules defense mechanism.</title>
        <authorList>
            <person name="Chen T."/>
        </authorList>
    </citation>
    <scope>NUCLEOTIDE SEQUENCE</scope>
    <source>
        <strain evidence="15">Nanhai2018</strain>
        <tissue evidence="15">Muscle</tissue>
    </source>
</reference>
<dbReference type="GO" id="GO:0042803">
    <property type="term" value="F:protein homodimerization activity"/>
    <property type="evidence" value="ECO:0007669"/>
    <property type="project" value="UniProtKB-ARBA"/>
</dbReference>
<proteinExistence type="inferred from homology"/>
<comment type="subunit">
    <text evidence="4">Homodimer.</text>
</comment>
<evidence type="ECO:0000256" key="3">
    <source>
        <dbReference type="ARBA" id="ARBA00008876"/>
    </source>
</evidence>
<dbReference type="GO" id="GO:0051539">
    <property type="term" value="F:4 iron, 4 sulfur cluster binding"/>
    <property type="evidence" value="ECO:0007669"/>
    <property type="project" value="UniProtKB-KW"/>
</dbReference>
<accession>A0A9Q1BEK2</accession>
<dbReference type="NCBIfam" id="TIGR00723">
    <property type="entry name" value="ttdB_fumA_fumB"/>
    <property type="match status" value="1"/>
</dbReference>
<dbReference type="InterPro" id="IPR011167">
    <property type="entry name" value="Fe_dep_fumarate_hydratase"/>
</dbReference>
<evidence type="ECO:0000259" key="13">
    <source>
        <dbReference type="Pfam" id="PF05681"/>
    </source>
</evidence>
<dbReference type="InterPro" id="IPR004646">
    <property type="entry name" value="Fe-S_hydro-lyase_TtdA-typ_cat"/>
</dbReference>
<dbReference type="NCBIfam" id="TIGR00722">
    <property type="entry name" value="ttdA_fumA_fumB"/>
    <property type="match status" value="1"/>
</dbReference>
<gene>
    <name evidence="15" type="ORF">HOLleu_39026</name>
</gene>
<dbReference type="AlphaFoldDB" id="A0A9Q1BEK2"/>
<keyword evidence="16" id="KW-1185">Reference proteome</keyword>
<name>A0A9Q1BEK2_HOLLE</name>
<protein>
    <recommendedName>
        <fullName evidence="5">fumarate hydratase</fullName>
        <ecNumber evidence="5">4.2.1.2</ecNumber>
    </recommendedName>
</protein>